<accession>A0ABW1HDF6</accession>
<proteinExistence type="predicted"/>
<dbReference type="EMBL" id="JBHSQS010000033">
    <property type="protein sequence ID" value="MFC5927509.1"/>
    <property type="molecule type" value="Genomic_DNA"/>
</dbReference>
<evidence type="ECO:0000313" key="2">
    <source>
        <dbReference type="Proteomes" id="UP001596226"/>
    </source>
</evidence>
<protein>
    <recommendedName>
        <fullName evidence="3">Short chain dehydrogenase</fullName>
    </recommendedName>
</protein>
<sequence>MHVKVVAPTLLSRAAVGGMQERGAGAIINVAGMIAFSGPAPSSMMPRRPQLATR</sequence>
<dbReference type="InterPro" id="IPR036291">
    <property type="entry name" value="NAD(P)-bd_dom_sf"/>
</dbReference>
<dbReference type="Proteomes" id="UP001596226">
    <property type="component" value="Unassembled WGS sequence"/>
</dbReference>
<keyword evidence="2" id="KW-1185">Reference proteome</keyword>
<dbReference type="RefSeq" id="WP_377515920.1">
    <property type="nucleotide sequence ID" value="NZ_JBHSQS010000033.1"/>
</dbReference>
<dbReference type="SUPFAM" id="SSF51735">
    <property type="entry name" value="NAD(P)-binding Rossmann-fold domains"/>
    <property type="match status" value="1"/>
</dbReference>
<gene>
    <name evidence="1" type="ORF">ACFQGL_29625</name>
</gene>
<evidence type="ECO:0000313" key="1">
    <source>
        <dbReference type="EMBL" id="MFC5927509.1"/>
    </source>
</evidence>
<reference evidence="2" key="1">
    <citation type="journal article" date="2019" name="Int. J. Syst. Evol. Microbiol.">
        <title>The Global Catalogue of Microorganisms (GCM) 10K type strain sequencing project: providing services to taxonomists for standard genome sequencing and annotation.</title>
        <authorList>
            <consortium name="The Broad Institute Genomics Platform"/>
            <consortium name="The Broad Institute Genome Sequencing Center for Infectious Disease"/>
            <person name="Wu L."/>
            <person name="Ma J."/>
        </authorList>
    </citation>
    <scope>NUCLEOTIDE SEQUENCE [LARGE SCALE GENOMIC DNA]</scope>
    <source>
        <strain evidence="2">CGMCC 4.7144</strain>
    </source>
</reference>
<evidence type="ECO:0008006" key="3">
    <source>
        <dbReference type="Google" id="ProtNLM"/>
    </source>
</evidence>
<name>A0ABW1HDF6_9ACTN</name>
<comment type="caution">
    <text evidence="1">The sequence shown here is derived from an EMBL/GenBank/DDBJ whole genome shotgun (WGS) entry which is preliminary data.</text>
</comment>
<organism evidence="1 2">
    <name type="scientific">Micromonospora vulcania</name>
    <dbReference type="NCBI Taxonomy" id="1441873"/>
    <lineage>
        <taxon>Bacteria</taxon>
        <taxon>Bacillati</taxon>
        <taxon>Actinomycetota</taxon>
        <taxon>Actinomycetes</taxon>
        <taxon>Micromonosporales</taxon>
        <taxon>Micromonosporaceae</taxon>
        <taxon>Micromonospora</taxon>
    </lineage>
</organism>